<dbReference type="Pfam" id="PF00083">
    <property type="entry name" value="Sugar_tr"/>
    <property type="match status" value="1"/>
</dbReference>
<dbReference type="GO" id="GO:0000023">
    <property type="term" value="P:maltose metabolic process"/>
    <property type="evidence" value="ECO:0007669"/>
    <property type="project" value="UniProtKB-KW"/>
</dbReference>
<dbReference type="InterPro" id="IPR005828">
    <property type="entry name" value="MFS_sugar_transport-like"/>
</dbReference>
<feature type="transmembrane region" description="Helical" evidence="9">
    <location>
        <begin position="144"/>
        <end position="167"/>
    </location>
</feature>
<dbReference type="InterPro" id="IPR020846">
    <property type="entry name" value="MFS_dom"/>
</dbReference>
<evidence type="ECO:0000256" key="1">
    <source>
        <dbReference type="ARBA" id="ARBA00004141"/>
    </source>
</evidence>
<dbReference type="GO" id="GO:0016020">
    <property type="term" value="C:membrane"/>
    <property type="evidence" value="ECO:0007669"/>
    <property type="project" value="UniProtKB-SubCell"/>
</dbReference>
<name>A0A5N6E5J9_ASPPA</name>
<dbReference type="SUPFAM" id="SSF103473">
    <property type="entry name" value="MFS general substrate transporter"/>
    <property type="match status" value="1"/>
</dbReference>
<dbReference type="OMA" id="FNYGFST"/>
<dbReference type="AlphaFoldDB" id="A0A5N6E5J9"/>
<protein>
    <submittedName>
        <fullName evidence="11">General substrate transporter</fullName>
    </submittedName>
</protein>
<evidence type="ECO:0000313" key="12">
    <source>
        <dbReference type="Proteomes" id="UP000326532"/>
    </source>
</evidence>
<dbReference type="InterPro" id="IPR003663">
    <property type="entry name" value="Sugar/inositol_transpt"/>
</dbReference>
<evidence type="ECO:0000256" key="5">
    <source>
        <dbReference type="ARBA" id="ARBA00022989"/>
    </source>
</evidence>
<keyword evidence="12" id="KW-1185">Reference proteome</keyword>
<keyword evidence="4 9" id="KW-0812">Transmembrane</keyword>
<dbReference type="PROSITE" id="PS00216">
    <property type="entry name" value="SUGAR_TRANSPORT_1"/>
    <property type="match status" value="1"/>
</dbReference>
<comment type="similarity">
    <text evidence="2 8">Belongs to the major facilitator superfamily. Sugar transporter (TC 2.A.1.1) family.</text>
</comment>
<keyword evidence="3 8" id="KW-0813">Transport</keyword>
<comment type="subcellular location">
    <subcellularLocation>
        <location evidence="1">Membrane</location>
        <topology evidence="1">Multi-pass membrane protein</topology>
    </subcellularLocation>
</comment>
<feature type="transmembrane region" description="Helical" evidence="9">
    <location>
        <begin position="42"/>
        <end position="58"/>
    </location>
</feature>
<evidence type="ECO:0000256" key="6">
    <source>
        <dbReference type="ARBA" id="ARBA00023136"/>
    </source>
</evidence>
<feature type="transmembrane region" description="Helical" evidence="9">
    <location>
        <begin position="121"/>
        <end position="138"/>
    </location>
</feature>
<dbReference type="PANTHER" id="PTHR48022:SF5">
    <property type="entry name" value="ALPHA-GLUCOSIDES PERMEASE MPH2-RELATED"/>
    <property type="match status" value="1"/>
</dbReference>
<evidence type="ECO:0000256" key="2">
    <source>
        <dbReference type="ARBA" id="ARBA00010992"/>
    </source>
</evidence>
<keyword evidence="5 9" id="KW-1133">Transmembrane helix</keyword>
<keyword evidence="7" id="KW-0462">Maltose metabolism</keyword>
<keyword evidence="6 9" id="KW-0472">Membrane</keyword>
<gene>
    <name evidence="11" type="ORF">BDV34DRAFT_208307</name>
</gene>
<evidence type="ECO:0000313" key="11">
    <source>
        <dbReference type="EMBL" id="KAB8212589.1"/>
    </source>
</evidence>
<feature type="transmembrane region" description="Helical" evidence="9">
    <location>
        <begin position="330"/>
        <end position="352"/>
    </location>
</feature>
<dbReference type="EMBL" id="ML734936">
    <property type="protein sequence ID" value="KAB8212589.1"/>
    <property type="molecule type" value="Genomic_DNA"/>
</dbReference>
<reference evidence="11 12" key="1">
    <citation type="submission" date="2019-04" db="EMBL/GenBank/DDBJ databases">
        <title>Fungal friends and foes A comparative genomics study of 23 Aspergillus species from section Flavi.</title>
        <authorList>
            <consortium name="DOE Joint Genome Institute"/>
            <person name="Kjaerbolling I."/>
            <person name="Vesth T.C."/>
            <person name="Frisvad J.C."/>
            <person name="Nybo J.L."/>
            <person name="Theobald S."/>
            <person name="Kildgaard S."/>
            <person name="Petersen T.I."/>
            <person name="Kuo A."/>
            <person name="Sato A."/>
            <person name="Lyhne E.K."/>
            <person name="Kogle M.E."/>
            <person name="Wiebenga A."/>
            <person name="Kun R.S."/>
            <person name="Lubbers R.J."/>
            <person name="Makela M.R."/>
            <person name="Barry K."/>
            <person name="Chovatia M."/>
            <person name="Clum A."/>
            <person name="Daum C."/>
            <person name="Haridas S."/>
            <person name="He G."/>
            <person name="LaButti K."/>
            <person name="Lipzen A."/>
            <person name="Mondo S."/>
            <person name="Pangilinan J."/>
            <person name="Riley R."/>
            <person name="Salamov A."/>
            <person name="Simmons B.A."/>
            <person name="Magnuson J.K."/>
            <person name="Henrissat B."/>
            <person name="Mortensen U.H."/>
            <person name="Larsen T.O."/>
            <person name="De vries R.P."/>
            <person name="Grigoriev I.V."/>
            <person name="Machida M."/>
            <person name="Baker S.E."/>
            <person name="Andersen M.R."/>
        </authorList>
    </citation>
    <scope>NUCLEOTIDE SEQUENCE [LARGE SCALE GENOMIC DNA]</scope>
    <source>
        <strain evidence="11 12">CBS 117618</strain>
    </source>
</reference>
<dbReference type="NCBIfam" id="TIGR00879">
    <property type="entry name" value="SP"/>
    <property type="match status" value="1"/>
</dbReference>
<feature type="transmembrane region" description="Helical" evidence="9">
    <location>
        <begin position="179"/>
        <end position="202"/>
    </location>
</feature>
<feature type="transmembrane region" description="Helical" evidence="9">
    <location>
        <begin position="214"/>
        <end position="232"/>
    </location>
</feature>
<dbReference type="PROSITE" id="PS50850">
    <property type="entry name" value="MFS"/>
    <property type="match status" value="1"/>
</dbReference>
<dbReference type="Gene3D" id="1.20.1250.20">
    <property type="entry name" value="MFS general substrate transporter like domains"/>
    <property type="match status" value="1"/>
</dbReference>
<dbReference type="PANTHER" id="PTHR48022">
    <property type="entry name" value="PLASTIDIC GLUCOSE TRANSPORTER 4"/>
    <property type="match status" value="1"/>
</dbReference>
<proteinExistence type="inferred from homology"/>
<feature type="transmembrane region" description="Helical" evidence="9">
    <location>
        <begin position="393"/>
        <end position="417"/>
    </location>
</feature>
<feature type="transmembrane region" description="Helical" evidence="9">
    <location>
        <begin position="364"/>
        <end position="387"/>
    </location>
</feature>
<feature type="transmembrane region" description="Helical" evidence="9">
    <location>
        <begin position="463"/>
        <end position="482"/>
    </location>
</feature>
<dbReference type="FunFam" id="1.20.1250.20:FF:000078">
    <property type="entry name" value="MFS maltose transporter, putative"/>
    <property type="match status" value="1"/>
</dbReference>
<dbReference type="GO" id="GO:0005351">
    <property type="term" value="F:carbohydrate:proton symporter activity"/>
    <property type="evidence" value="ECO:0007669"/>
    <property type="project" value="TreeGrafter"/>
</dbReference>
<feature type="transmembrane region" description="Helical" evidence="9">
    <location>
        <begin position="93"/>
        <end position="112"/>
    </location>
</feature>
<dbReference type="InterPro" id="IPR050360">
    <property type="entry name" value="MFS_Sugar_Transporters"/>
</dbReference>
<feature type="transmembrane region" description="Helical" evidence="9">
    <location>
        <begin position="429"/>
        <end position="451"/>
    </location>
</feature>
<sequence length="534" mass="59050">MSEKVEVEKDIVDHIESIPENNAGVLSNENSTWKELWQNRRVLFWCLLIFLLPVNFGYENAMIGNLFASSAFQLRFGVEVNGSWTVAARDQQILNAAPTIGLFAAALATGFLSDFLGRKKVVIMACVICIGGVILQYFSDTVMMLFGGKLVACFGFGLGHSLGPVWVAELAPNSIRGICLALINTMIVIGQWLSSLCIYAASFREGDSAWRIPLITQIIMPGLLFIIGVPFLPESPTWLLMRGRDEEAHKALKRFNGPKFDADSALQIMRNALEMEKSTTEAQSSASYLDCFRGPNLRRTTIICMVYLAQQFLGVNFVSGYLTYYFDLAGVGNALAVAQGAYAIQLFGNMCSWPLIERVGRRSLLVYGSIIMTFGLLIIGCINIKITDASLKATVALMCLWGWLYQGSLGAVAYAVGGETPTPRLRQKTYAINIMSATAVSCMVNQVIPYLINPDKANLGGKIGFIFFGPSVLVCIYLFFCVPEMQGRTPEELEEMFTVGVPARKFQTYLKTHPALVGDHRRYRNQEAESESKY</sequence>
<organism evidence="11 12">
    <name type="scientific">Aspergillus parasiticus</name>
    <dbReference type="NCBI Taxonomy" id="5067"/>
    <lineage>
        <taxon>Eukaryota</taxon>
        <taxon>Fungi</taxon>
        <taxon>Dikarya</taxon>
        <taxon>Ascomycota</taxon>
        <taxon>Pezizomycotina</taxon>
        <taxon>Eurotiomycetes</taxon>
        <taxon>Eurotiomycetidae</taxon>
        <taxon>Eurotiales</taxon>
        <taxon>Aspergillaceae</taxon>
        <taxon>Aspergillus</taxon>
        <taxon>Aspergillus subgen. Circumdati</taxon>
    </lineage>
</organism>
<accession>A0A5N6E5J9</accession>
<dbReference type="InterPro" id="IPR005829">
    <property type="entry name" value="Sugar_transporter_CS"/>
</dbReference>
<evidence type="ECO:0000256" key="9">
    <source>
        <dbReference type="SAM" id="Phobius"/>
    </source>
</evidence>
<evidence type="ECO:0000256" key="4">
    <source>
        <dbReference type="ARBA" id="ARBA00022692"/>
    </source>
</evidence>
<dbReference type="InterPro" id="IPR036259">
    <property type="entry name" value="MFS_trans_sf"/>
</dbReference>
<feature type="domain" description="Major facilitator superfamily (MFS) profile" evidence="10">
    <location>
        <begin position="45"/>
        <end position="486"/>
    </location>
</feature>
<dbReference type="VEuPathDB" id="FungiDB:BDV34DRAFT_208307"/>
<dbReference type="Proteomes" id="UP000326532">
    <property type="component" value="Unassembled WGS sequence"/>
</dbReference>
<evidence type="ECO:0000259" key="10">
    <source>
        <dbReference type="PROSITE" id="PS50850"/>
    </source>
</evidence>
<evidence type="ECO:0000256" key="7">
    <source>
        <dbReference type="ARBA" id="ARBA00026248"/>
    </source>
</evidence>
<evidence type="ECO:0000256" key="3">
    <source>
        <dbReference type="ARBA" id="ARBA00022448"/>
    </source>
</evidence>
<evidence type="ECO:0000256" key="8">
    <source>
        <dbReference type="RuleBase" id="RU003346"/>
    </source>
</evidence>
<feature type="transmembrane region" description="Helical" evidence="9">
    <location>
        <begin position="302"/>
        <end position="324"/>
    </location>
</feature>